<organism evidence="5 6">
    <name type="scientific">Silurus meridionalis</name>
    <name type="common">Southern catfish</name>
    <name type="synonym">Silurus soldatovi meridionalis</name>
    <dbReference type="NCBI Taxonomy" id="175797"/>
    <lineage>
        <taxon>Eukaryota</taxon>
        <taxon>Metazoa</taxon>
        <taxon>Chordata</taxon>
        <taxon>Craniata</taxon>
        <taxon>Vertebrata</taxon>
        <taxon>Euteleostomi</taxon>
        <taxon>Actinopterygii</taxon>
        <taxon>Neopterygii</taxon>
        <taxon>Teleostei</taxon>
        <taxon>Ostariophysi</taxon>
        <taxon>Siluriformes</taxon>
        <taxon>Siluridae</taxon>
        <taxon>Silurus</taxon>
    </lineage>
</organism>
<keyword evidence="2" id="KW-1015">Disulfide bond</keyword>
<dbReference type="SMART" id="SM00043">
    <property type="entry name" value="CY"/>
    <property type="match status" value="1"/>
</dbReference>
<dbReference type="PANTHER" id="PTHR46186:SF12">
    <property type="entry name" value="CYSTATIN C (AMYLOID ANGIOPATHY AND CEREBRAL HEMORRHAGE)-RELATED"/>
    <property type="match status" value="1"/>
</dbReference>
<name>A0A8T0BWU9_SILME</name>
<evidence type="ECO:0000259" key="4">
    <source>
        <dbReference type="SMART" id="SM00043"/>
    </source>
</evidence>
<dbReference type="EMBL" id="JABFDY010000002">
    <property type="protein sequence ID" value="KAF7710903.1"/>
    <property type="molecule type" value="Genomic_DNA"/>
</dbReference>
<dbReference type="PANTHER" id="PTHR46186">
    <property type="entry name" value="CYSTATIN"/>
    <property type="match status" value="1"/>
</dbReference>
<dbReference type="GO" id="GO:0031982">
    <property type="term" value="C:vesicle"/>
    <property type="evidence" value="ECO:0007669"/>
    <property type="project" value="TreeGrafter"/>
</dbReference>
<accession>A0A8T0BWU9</accession>
<dbReference type="Proteomes" id="UP000606274">
    <property type="component" value="Unassembled WGS sequence"/>
</dbReference>
<dbReference type="GO" id="GO:0004869">
    <property type="term" value="F:cysteine-type endopeptidase inhibitor activity"/>
    <property type="evidence" value="ECO:0007669"/>
    <property type="project" value="InterPro"/>
</dbReference>
<dbReference type="GO" id="GO:0005615">
    <property type="term" value="C:extracellular space"/>
    <property type="evidence" value="ECO:0007669"/>
    <property type="project" value="TreeGrafter"/>
</dbReference>
<dbReference type="CDD" id="cd00042">
    <property type="entry name" value="CY"/>
    <property type="match status" value="1"/>
</dbReference>
<comment type="similarity">
    <text evidence="1">Belongs to the cystatin family.</text>
</comment>
<dbReference type="Pfam" id="PF00031">
    <property type="entry name" value="Cystatin"/>
    <property type="match status" value="1"/>
</dbReference>
<protein>
    <recommendedName>
        <fullName evidence="4">Cystatin domain-containing protein</fullName>
    </recommendedName>
</protein>
<gene>
    <name evidence="5" type="ORF">HF521_009775</name>
</gene>
<sequence length="129" mass="14217">MFLKVLATLLAVLLALTSAGFVGGWRDADANRKDVQDALQFAVAQHNKASNDMFVSQVSRVIKVQTQVVSGINYSFTVEMVRTACRKADVKEVCAAHPDKSIAMPHECQIKVYNQAWTSTIKVTQNTCQ</sequence>
<feature type="chain" id="PRO_5035856749" description="Cystatin domain-containing protein" evidence="3">
    <location>
        <begin position="20"/>
        <end position="129"/>
    </location>
</feature>
<evidence type="ECO:0000313" key="6">
    <source>
        <dbReference type="Proteomes" id="UP000606274"/>
    </source>
</evidence>
<reference evidence="5" key="1">
    <citation type="submission" date="2020-08" db="EMBL/GenBank/DDBJ databases">
        <title>Chromosome-level assembly of Southern catfish (Silurus meridionalis) provides insights into visual adaptation to the nocturnal and benthic lifestyles.</title>
        <authorList>
            <person name="Zhang Y."/>
            <person name="Wang D."/>
            <person name="Peng Z."/>
        </authorList>
    </citation>
    <scope>NUCLEOTIDE SEQUENCE</scope>
    <source>
        <strain evidence="5">SWU-2019-XX</strain>
        <tissue evidence="5">Muscle</tissue>
    </source>
</reference>
<feature type="signal peptide" evidence="3">
    <location>
        <begin position="1"/>
        <end position="19"/>
    </location>
</feature>
<comment type="caution">
    <text evidence="5">The sequence shown here is derived from an EMBL/GenBank/DDBJ whole genome shotgun (WGS) entry which is preliminary data.</text>
</comment>
<feature type="domain" description="Cystatin" evidence="4">
    <location>
        <begin position="20"/>
        <end position="129"/>
    </location>
</feature>
<dbReference type="PROSITE" id="PS00287">
    <property type="entry name" value="CYSTATIN"/>
    <property type="match status" value="1"/>
</dbReference>
<evidence type="ECO:0000256" key="2">
    <source>
        <dbReference type="ARBA" id="ARBA00023157"/>
    </source>
</evidence>
<dbReference type="OrthoDB" id="1908104at2759"/>
<dbReference type="AlphaFoldDB" id="A0A8T0BWU9"/>
<proteinExistence type="inferred from homology"/>
<dbReference type="Gene3D" id="3.10.450.10">
    <property type="match status" value="1"/>
</dbReference>
<keyword evidence="3" id="KW-0732">Signal</keyword>
<evidence type="ECO:0000256" key="3">
    <source>
        <dbReference type="SAM" id="SignalP"/>
    </source>
</evidence>
<dbReference type="GO" id="GO:0005737">
    <property type="term" value="C:cytoplasm"/>
    <property type="evidence" value="ECO:0007669"/>
    <property type="project" value="TreeGrafter"/>
</dbReference>
<dbReference type="InterPro" id="IPR046350">
    <property type="entry name" value="Cystatin_sf"/>
</dbReference>
<evidence type="ECO:0000256" key="1">
    <source>
        <dbReference type="ARBA" id="ARBA00009403"/>
    </source>
</evidence>
<dbReference type="SUPFAM" id="SSF54403">
    <property type="entry name" value="Cystatin/monellin"/>
    <property type="match status" value="1"/>
</dbReference>
<dbReference type="FunFam" id="3.10.450.10:FF:000004">
    <property type="entry name" value="Cystatin C"/>
    <property type="match status" value="1"/>
</dbReference>
<keyword evidence="6" id="KW-1185">Reference proteome</keyword>
<dbReference type="InterPro" id="IPR018073">
    <property type="entry name" value="Prot_inh_cystat_CS"/>
</dbReference>
<evidence type="ECO:0000313" key="5">
    <source>
        <dbReference type="EMBL" id="KAF7710903.1"/>
    </source>
</evidence>
<dbReference type="InterPro" id="IPR000010">
    <property type="entry name" value="Cystatin_dom"/>
</dbReference>